<proteinExistence type="inferred from homology"/>
<organism evidence="8 9">
    <name type="scientific">Pseudomonas putida</name>
    <name type="common">Arthrobacter siderocapsulatus</name>
    <dbReference type="NCBI Taxonomy" id="303"/>
    <lineage>
        <taxon>Bacteria</taxon>
        <taxon>Pseudomonadati</taxon>
        <taxon>Pseudomonadota</taxon>
        <taxon>Gammaproteobacteria</taxon>
        <taxon>Pseudomonadales</taxon>
        <taxon>Pseudomonadaceae</taxon>
        <taxon>Pseudomonas</taxon>
    </lineage>
</organism>
<dbReference type="Gene3D" id="2.30.38.10">
    <property type="entry name" value="Luciferase, Domain 3"/>
    <property type="match status" value="2"/>
</dbReference>
<protein>
    <submittedName>
        <fullName evidence="8">Amino acid adenylation domain-containing protein</fullName>
    </submittedName>
</protein>
<dbReference type="Gene3D" id="1.10.1200.10">
    <property type="entry name" value="ACP-like"/>
    <property type="match status" value="2"/>
</dbReference>
<keyword evidence="3" id="KW-0596">Phosphopantetheine</keyword>
<feature type="region of interest" description="Disordered" evidence="6">
    <location>
        <begin position="3050"/>
        <end position="3069"/>
    </location>
</feature>
<dbReference type="FunFam" id="3.40.50.980:FF:000001">
    <property type="entry name" value="Non-ribosomal peptide synthetase"/>
    <property type="match status" value="2"/>
</dbReference>
<comment type="cofactor">
    <cofactor evidence="1">
        <name>pantetheine 4'-phosphate</name>
        <dbReference type="ChEBI" id="CHEBI:47942"/>
    </cofactor>
</comment>
<comment type="similarity">
    <text evidence="2">Belongs to the ATP-dependent AMP-binding enzyme family.</text>
</comment>
<dbReference type="Gene3D" id="3.30.559.10">
    <property type="entry name" value="Chloramphenicol acetyltransferase-like domain"/>
    <property type="match status" value="4"/>
</dbReference>
<dbReference type="InterPro" id="IPR042098">
    <property type="entry name" value="TauD-like_sf"/>
</dbReference>
<dbReference type="GO" id="GO:0016706">
    <property type="term" value="F:2-oxoglutarate-dependent dioxygenase activity"/>
    <property type="evidence" value="ECO:0007669"/>
    <property type="project" value="UniProtKB-ARBA"/>
</dbReference>
<dbReference type="CDD" id="cd05930">
    <property type="entry name" value="A_NRPS"/>
    <property type="match status" value="1"/>
</dbReference>
<gene>
    <name evidence="8" type="primary">lgrD</name>
    <name evidence="8" type="ORF">NCTC7914_03026</name>
</gene>
<dbReference type="Gene3D" id="3.30.559.30">
    <property type="entry name" value="Nonribosomal peptide synthetase, condensation domain"/>
    <property type="match status" value="4"/>
</dbReference>
<accession>A0A379KM12</accession>
<dbReference type="NCBIfam" id="TIGR01720">
    <property type="entry name" value="NRPS-para261"/>
    <property type="match status" value="1"/>
</dbReference>
<dbReference type="Pfam" id="PF02668">
    <property type="entry name" value="TauD"/>
    <property type="match status" value="1"/>
</dbReference>
<dbReference type="InterPro" id="IPR023213">
    <property type="entry name" value="CAT-like_dom_sf"/>
</dbReference>
<feature type="region of interest" description="Disordered" evidence="6">
    <location>
        <begin position="990"/>
        <end position="1012"/>
    </location>
</feature>
<dbReference type="SUPFAM" id="SSF51197">
    <property type="entry name" value="Clavaminate synthase-like"/>
    <property type="match status" value="1"/>
</dbReference>
<dbReference type="PANTHER" id="PTHR45398:SF1">
    <property type="entry name" value="ENZYME, PUTATIVE (JCVI)-RELATED"/>
    <property type="match status" value="1"/>
</dbReference>
<evidence type="ECO:0000256" key="4">
    <source>
        <dbReference type="ARBA" id="ARBA00022553"/>
    </source>
</evidence>
<dbReference type="InterPro" id="IPR045851">
    <property type="entry name" value="AMP-bd_C_sf"/>
</dbReference>
<dbReference type="GO" id="GO:0043041">
    <property type="term" value="P:amino acid activation for nonribosomal peptide biosynthetic process"/>
    <property type="evidence" value="ECO:0007669"/>
    <property type="project" value="UniProtKB-ARBA"/>
</dbReference>
<dbReference type="InterPro" id="IPR009081">
    <property type="entry name" value="PP-bd_ACP"/>
</dbReference>
<dbReference type="Gene3D" id="3.60.130.10">
    <property type="entry name" value="Clavaminate synthase-like"/>
    <property type="match status" value="1"/>
</dbReference>
<dbReference type="CDD" id="cd19534">
    <property type="entry name" value="E_NRPS"/>
    <property type="match status" value="1"/>
</dbReference>
<dbReference type="InterPro" id="IPR020845">
    <property type="entry name" value="AMP-binding_CS"/>
</dbReference>
<name>A0A379KM12_PSEPU</name>
<dbReference type="GO" id="GO:0044550">
    <property type="term" value="P:secondary metabolite biosynthetic process"/>
    <property type="evidence" value="ECO:0007669"/>
    <property type="project" value="UniProtKB-ARBA"/>
</dbReference>
<feature type="domain" description="Carrier" evidence="7">
    <location>
        <begin position="2506"/>
        <end position="2581"/>
    </location>
</feature>
<reference evidence="8 9" key="1">
    <citation type="submission" date="2018-06" db="EMBL/GenBank/DDBJ databases">
        <authorList>
            <consortium name="Pathogen Informatics"/>
            <person name="Doyle S."/>
        </authorList>
    </citation>
    <scope>NUCLEOTIDE SEQUENCE [LARGE SCALE GENOMIC DNA]</scope>
    <source>
        <strain evidence="8 9">NCTC7914</strain>
    </source>
</reference>
<dbReference type="InterPro" id="IPR006162">
    <property type="entry name" value="Ppantetheine_attach_site"/>
</dbReference>
<evidence type="ECO:0000256" key="5">
    <source>
        <dbReference type="ARBA" id="ARBA00023002"/>
    </source>
</evidence>
<dbReference type="PANTHER" id="PTHR45398">
    <property type="match status" value="1"/>
</dbReference>
<evidence type="ECO:0000259" key="7">
    <source>
        <dbReference type="PROSITE" id="PS50075"/>
    </source>
</evidence>
<dbReference type="InterPro" id="IPR003819">
    <property type="entry name" value="TauD/TfdA-like"/>
</dbReference>
<dbReference type="PROSITE" id="PS00012">
    <property type="entry name" value="PHOSPHOPANTETHEINE"/>
    <property type="match status" value="2"/>
</dbReference>
<dbReference type="SUPFAM" id="SSF56801">
    <property type="entry name" value="Acetyl-CoA synthetase-like"/>
    <property type="match status" value="2"/>
</dbReference>
<evidence type="ECO:0000313" key="8">
    <source>
        <dbReference type="EMBL" id="SUD68901.1"/>
    </source>
</evidence>
<dbReference type="FunFam" id="2.30.38.10:FF:000001">
    <property type="entry name" value="Non-ribosomal peptide synthetase PvdI"/>
    <property type="match status" value="1"/>
</dbReference>
<dbReference type="NCBIfam" id="TIGR01733">
    <property type="entry name" value="AA-adenyl-dom"/>
    <property type="match status" value="2"/>
</dbReference>
<dbReference type="NCBIfam" id="NF003417">
    <property type="entry name" value="PRK04813.1"/>
    <property type="match status" value="2"/>
</dbReference>
<dbReference type="Proteomes" id="UP000254602">
    <property type="component" value="Unassembled WGS sequence"/>
</dbReference>
<evidence type="ECO:0000313" key="9">
    <source>
        <dbReference type="Proteomes" id="UP000254602"/>
    </source>
</evidence>
<dbReference type="SUPFAM" id="SSF47336">
    <property type="entry name" value="ACP-like"/>
    <property type="match status" value="2"/>
</dbReference>
<dbReference type="Gene3D" id="3.40.50.980">
    <property type="match status" value="4"/>
</dbReference>
<dbReference type="InterPro" id="IPR010071">
    <property type="entry name" value="AA_adenyl_dom"/>
</dbReference>
<dbReference type="InterPro" id="IPR001242">
    <property type="entry name" value="Condensation_dom"/>
</dbReference>
<sequence>MNPEKSLQLARRFIELPLEKRRLFLETLAREGIDFSQFPIPAGVAADDRLAPSFAQQRMWVLWQLDPHGGAYNLPGAVRLKGALDEAALQQAFSHLLERHQSLSCVFQQQADERLCQVHRPGAPQIQRLDLRELAEDARQARVRTEVEAESLCPFDLEHGPLLRIRLLQLAEQDHVLLLTLHHIVADGWSMNVLIDEFSRCYDACAAGTQPQLPALPIQYVDYALWQRRWLEAGELERQLAYWQATLGEEQPVLELPLDRPRPAAPSFKGSRQELVVDTALAQQLRSFAAQHNLTLFMVLLGAFGVLLQRYTGQCDLRIGSPVANRNRAEVEGLIGLFVNTQVLRLQPDAQADALAYLQAVRQTVLGAQAHQDLPFERLVDALKVERNLSHAPLFQVMYNHQPQVADLAAVTLGSGLELSALEWRSRTTQFDLSLDTYEQGGVLRAAFTYATDLFDAATIERMAGHWLTVLRELVADPARPLWQLPMLDPATRQRVLQDWNATAASYPLHYGVHELIEAQAQRTPHAPALLFADSLLSYAELDAQANRLAHYLRDQGVGSDSLVGVAAQRSIEMVVALLAILKAGAAYVPLDPEYPEERLAYMIEDSGIGLLLTQQALLDSLPLPHGVQCVALDTLVLDTMPDSTPGLKVEPTQLAYVIYTSGSTGRPKGAGNSHQALTNRLCWMQQAYGLDASDTVLQKTPFSFDVSVWEFFWPLMTGARLAIAAPGEHRDPQRLIRAIEHYRVTTLHFVPSMLQAFIHEPGVHACSTLSRIVCSGEALPVDAQRQVFARLPAAGLYNLYGPTEAAIDVTHWTCVEEGKDSVPIGQPIANIRTYVLDAGLELVAVGVAGELYLGGVGLARGYHRRPGLTAERFVADPFGTGERLYRTGDRVRQRADGVIEYLGRFDHQVKIRGLRIELGEIEARLAEHALVRECVVLALDGRRLVAYLVLNATPEGWQGQLKDWLLQSLPEFMVPSQLMPLDGLPLTPNGKLDRKALPQPEAGAQGTHVAPQSAAERQLAKVWCEVLGIAQVGLDDNFFELGGDSIIAIQVVSRARQAGLALSPRDLFQHQTLRTLAQAAGCVDSRQADQRPAEGEARLTPVQLQFFDTPMPVRQHWNQAVLLVPREPLQAAQLQQALAQVVAQHDALRLRFTQADGQWQQHHAPASAGVPQLWHRQAGSEQALAALCDEAQRSLRLDQGPLLAAMLVAMADGSQRVLLVIHHLVVDGVSWRILLEDLQRACLGQPLPARTSSYQAWAERLAGHADACAGQLDYWLALGEAGAQALPRDRAVTQTRVADERKVRVSFPPAFTQALLQQAPSAYRTQVNDLLLAALARALCNWSGNQQVLVQLEGHGREELFEDIDLTRTVGWFTSLYPVALRPQAQPGACIAAIKEQLRAVPQRGLGYGVLRYLGTPAQREQLARQAQPRVTFNYLGQFDSQFEKGALWQPDPQGAGQGQDGDAPLANWLSVEGQVYQGELGISFGYSQAMYDEATMDALASDFASQLRALVDHCLQPGVASATPSDFPLSNLDSTGLAALAVDLAQIEDILPLSPLQQGLLFHCLHAAAAGDYINQLRLDIDQLDPQRFQAAWQAALDTHAGLRASFHWPVDVQQPVQVIRRQLQLPFSQLDWRDQAASADHLQILAEQQRLAMAATDQAPLLGITLVRLGEQRWHMIYTHHHLLLDGWSHARLLAEVMQRYRGQAPRQAPAHPRTYLAWLATRDRQQDQSFWQAQLQGMQAPTLLASQRRSVEAAGYGLWQQRLGSAASAQIKAAARARKVTVNTLVQAAWLLLLQRHCRQDTVCVGVSVSGRPSQLPGIEAQLGLFINTVPLVAAPRLEQRLDDWLQQLQASNLALREHEYTPLADIQRWAGRAGEALFDTLLAFENYPVAEVLQGGGDGPRFGVPASHEQPHYALTLSVGMGEQLQVDYRLRHDAFSLADVQRLAGQFGHLLQAIAGAGNPCLAELSLLDAASRQRCQGQWQAADGSVPALGVHQLIEAQAAHNPRAVAVVAEDGTLEYGQLNGLANAWAQQLIARGVGPEDLVGLCSERGLAMVVGLLAILKAGAGYVPLDPQYPRQRLQDMLDDSAVRLVLGTRSAAQPLALAGTAQWLWLDQPLAPQDDNPAPRATADNLLGLIYTSGSTGRPKGVALTHGAIAAHIATMVGQYQVTAQDRFVHFASINFDWGTEQWLLPLSQGACCIVRGDEIWTAAQAFEVIERERASVVYFPTQYACQLAEWAHQQGRALPVRCMNVAGEALAREGFERIQAHLQPQRIVNGYGPTETVITPLLWQADGSTRIDTGYAPIGTPVPGRTAYLLDAALQLLDTGTDGELYIGGPCLARGYFGQAALTAERFVPDPYDTVGGGRLYRSGDLVRQQANGELVFIGRLDHQVKIRGFRVEPGEVEACLLALPEVREAVVMPAGQGADLHLAAWLVPVDGSQADAGLRQRILDALRAVLPPYMVPSRLQLLDSLPLNPNGKVDRKALPSIEVDTSEAAFSAPLDALEREVAQAWASVLGSREVGRFEHFFEAGGHSLLATQVVARLHRDGHTGVGVRDLFSAPRLCDFAQRLRQAQPVSDAGPQLRALGVKASAPLSLAQRRLWIAEQFAQGSGAYGMPLGLRLDGPLQPACLKQALQVLVQRHEVLRSAVACDDEGEPLLVIQAAVDLDLPVDDLSLLAAAEQQLRVLEAQLANVRQPVPLDQAPMLRARLLRLSGDAHVLLLNMHHIISDGWSMALMVNELIASYSALARGQAPVLAPLVLQYSDYALWQAERERAGLLQAPAQWWRTALHGSSGRLQLPTDLPRPAKASQAGENLYHELPPATVVAVRERAAQLGVTPYMLLLAAFQLLMHRASGQHDLLLGADVAGREHPDLEALIGFFVNVLPLRSQLDEQLDFAAWLARTRTTLLDASEQQALPFDLIVEAAGAPRHPGMNPLVQVLFVMNDMPLAHGGLADLSVQVLPQAGGYSKFDMALFIDPVADGWRVTWQYATQLFKAERVQALLRGWLDILGQVLGNPHIQLREITMAVHSEIVAAPAAAGGQPKKDKLGSFLKRGAGTPSRPASAVREAAMVPGQAFPLLIEPVDPGVSLTDWVVKHRAEIERKLVAHGGILFRGFGLQTPQDFEAFAEAVQPGLYGQYGDLPKKEGGKNTYRSTPYPEQKMILFHNESAHQDRWPRKQLFFCELPSPVGGATPVVDCRQMYQRLPAPLRQRFEDKGLLYVRTFTDKLDVSWQHFFKTDSRADVERRCQASGIQWRWLDNDELQIRTPCPAVIEHPVSGEKSFFNQVQLHHVFCLDADVREDLLALYGLERMPRQVYYGDGSPIEDADMALIGELYEACAVRFDWQAGDVILLDNMLAAHARDPFQGPRKIVVAMGDMMQRADLETLTLNRTGVQA</sequence>
<dbReference type="SUPFAM" id="SSF52777">
    <property type="entry name" value="CoA-dependent acyltransferases"/>
    <property type="match status" value="8"/>
</dbReference>
<evidence type="ECO:0000256" key="6">
    <source>
        <dbReference type="SAM" id="MobiDB-lite"/>
    </source>
</evidence>
<dbReference type="FunFam" id="3.40.50.12780:FF:000012">
    <property type="entry name" value="Non-ribosomal peptide synthetase"/>
    <property type="match status" value="1"/>
</dbReference>
<dbReference type="FunFam" id="3.40.50.980:FF:000002">
    <property type="entry name" value="Enterobactin synthetase component F"/>
    <property type="match status" value="1"/>
</dbReference>
<dbReference type="PROSITE" id="PS00455">
    <property type="entry name" value="AMP_BINDING"/>
    <property type="match status" value="2"/>
</dbReference>
<dbReference type="Pfam" id="PF00501">
    <property type="entry name" value="AMP-binding"/>
    <property type="match status" value="2"/>
</dbReference>
<dbReference type="GO" id="GO:0031177">
    <property type="term" value="F:phosphopantetheine binding"/>
    <property type="evidence" value="ECO:0007669"/>
    <property type="project" value="InterPro"/>
</dbReference>
<dbReference type="InterPro" id="IPR020806">
    <property type="entry name" value="PKS_PP-bd"/>
</dbReference>
<dbReference type="EMBL" id="UGUY01000001">
    <property type="protein sequence ID" value="SUD68901.1"/>
    <property type="molecule type" value="Genomic_DNA"/>
</dbReference>
<dbReference type="InterPro" id="IPR010060">
    <property type="entry name" value="NRPS_synth"/>
</dbReference>
<evidence type="ECO:0000256" key="2">
    <source>
        <dbReference type="ARBA" id="ARBA00006432"/>
    </source>
</evidence>
<dbReference type="Pfam" id="PF13193">
    <property type="entry name" value="AMP-binding_C"/>
    <property type="match status" value="2"/>
</dbReference>
<dbReference type="FunFam" id="3.30.300.30:FF:000010">
    <property type="entry name" value="Enterobactin synthetase component F"/>
    <property type="match status" value="1"/>
</dbReference>
<dbReference type="Gene3D" id="3.30.300.30">
    <property type="match status" value="2"/>
</dbReference>
<dbReference type="FunFam" id="1.10.1200.10:FF:000005">
    <property type="entry name" value="Nonribosomal peptide synthetase 1"/>
    <property type="match status" value="1"/>
</dbReference>
<dbReference type="Pfam" id="PF00668">
    <property type="entry name" value="Condensation"/>
    <property type="match status" value="4"/>
</dbReference>
<evidence type="ECO:0000256" key="1">
    <source>
        <dbReference type="ARBA" id="ARBA00001957"/>
    </source>
</evidence>
<dbReference type="InterPro" id="IPR000873">
    <property type="entry name" value="AMP-dep_synth/lig_dom"/>
</dbReference>
<dbReference type="InterPro" id="IPR036736">
    <property type="entry name" value="ACP-like_sf"/>
</dbReference>
<dbReference type="Pfam" id="PF00550">
    <property type="entry name" value="PP-binding"/>
    <property type="match status" value="2"/>
</dbReference>
<keyword evidence="5" id="KW-0560">Oxidoreductase</keyword>
<feature type="domain" description="Carrier" evidence="7">
    <location>
        <begin position="1011"/>
        <end position="1088"/>
    </location>
</feature>
<dbReference type="CDD" id="cd19531">
    <property type="entry name" value="LCL_NRPS-like"/>
    <property type="match status" value="2"/>
</dbReference>
<evidence type="ECO:0000256" key="3">
    <source>
        <dbReference type="ARBA" id="ARBA00022450"/>
    </source>
</evidence>
<dbReference type="PROSITE" id="PS50075">
    <property type="entry name" value="CARRIER"/>
    <property type="match status" value="2"/>
</dbReference>
<dbReference type="SMART" id="SM00823">
    <property type="entry name" value="PKS_PP"/>
    <property type="match status" value="1"/>
</dbReference>
<keyword evidence="4" id="KW-0597">Phosphoprotein</keyword>
<dbReference type="RefSeq" id="WP_115274260.1">
    <property type="nucleotide sequence ID" value="NZ_UGUY01000001.1"/>
</dbReference>
<dbReference type="FunFam" id="3.30.559.10:FF:000012">
    <property type="entry name" value="Non-ribosomal peptide synthetase"/>
    <property type="match status" value="1"/>
</dbReference>
<dbReference type="InterPro" id="IPR025110">
    <property type="entry name" value="AMP-bd_C"/>
</dbReference>